<accession>A0A366F3E5</accession>
<protein>
    <submittedName>
        <fullName evidence="1">Uncharacterized protein</fullName>
    </submittedName>
</protein>
<dbReference type="AlphaFoldDB" id="A0A366F3E5"/>
<comment type="caution">
    <text evidence="1">The sequence shown here is derived from an EMBL/GenBank/DDBJ whole genome shotgun (WGS) entry which is preliminary data.</text>
</comment>
<dbReference type="RefSeq" id="WP_113891270.1">
    <property type="nucleotide sequence ID" value="NZ_QNRK01000026.1"/>
</dbReference>
<gene>
    <name evidence="1" type="ORF">DFR50_12680</name>
</gene>
<organism evidence="1 2">
    <name type="scientific">Roseiarcus fermentans</name>
    <dbReference type="NCBI Taxonomy" id="1473586"/>
    <lineage>
        <taxon>Bacteria</taxon>
        <taxon>Pseudomonadati</taxon>
        <taxon>Pseudomonadota</taxon>
        <taxon>Alphaproteobacteria</taxon>
        <taxon>Hyphomicrobiales</taxon>
        <taxon>Roseiarcaceae</taxon>
        <taxon>Roseiarcus</taxon>
    </lineage>
</organism>
<sequence>MLGRLDVELRDLGDKALKNIARPVRVYSVCPCVAKMLLGQDQDALAWGRRAVETNRGYPMARFHYAAALARNSQAGSE</sequence>
<proteinExistence type="predicted"/>
<name>A0A366F3E5_9HYPH</name>
<reference evidence="1 2" key="1">
    <citation type="submission" date="2018-06" db="EMBL/GenBank/DDBJ databases">
        <title>Genomic Encyclopedia of Type Strains, Phase IV (KMG-IV): sequencing the most valuable type-strain genomes for metagenomic binning, comparative biology and taxonomic classification.</title>
        <authorList>
            <person name="Goeker M."/>
        </authorList>
    </citation>
    <scope>NUCLEOTIDE SEQUENCE [LARGE SCALE GENOMIC DNA]</scope>
    <source>
        <strain evidence="1 2">DSM 24875</strain>
    </source>
</reference>
<dbReference type="Proteomes" id="UP000253529">
    <property type="component" value="Unassembled WGS sequence"/>
</dbReference>
<keyword evidence="2" id="KW-1185">Reference proteome</keyword>
<evidence type="ECO:0000313" key="1">
    <source>
        <dbReference type="EMBL" id="RBP08235.1"/>
    </source>
</evidence>
<evidence type="ECO:0000313" key="2">
    <source>
        <dbReference type="Proteomes" id="UP000253529"/>
    </source>
</evidence>
<dbReference type="EMBL" id="QNRK01000026">
    <property type="protein sequence ID" value="RBP08235.1"/>
    <property type="molecule type" value="Genomic_DNA"/>
</dbReference>